<dbReference type="AlphaFoldDB" id="A0A0A9AAE1"/>
<sequence length="36" mass="4341">MHVKLFMCKIFYVSYHPCKSITIYYTLLLCENCFGM</sequence>
<accession>A0A0A9AAE1</accession>
<proteinExistence type="predicted"/>
<organism evidence="1">
    <name type="scientific">Arundo donax</name>
    <name type="common">Giant reed</name>
    <name type="synonym">Donax arundinaceus</name>
    <dbReference type="NCBI Taxonomy" id="35708"/>
    <lineage>
        <taxon>Eukaryota</taxon>
        <taxon>Viridiplantae</taxon>
        <taxon>Streptophyta</taxon>
        <taxon>Embryophyta</taxon>
        <taxon>Tracheophyta</taxon>
        <taxon>Spermatophyta</taxon>
        <taxon>Magnoliopsida</taxon>
        <taxon>Liliopsida</taxon>
        <taxon>Poales</taxon>
        <taxon>Poaceae</taxon>
        <taxon>PACMAD clade</taxon>
        <taxon>Arundinoideae</taxon>
        <taxon>Arundineae</taxon>
        <taxon>Arundo</taxon>
    </lineage>
</organism>
<protein>
    <submittedName>
        <fullName evidence="1">Uncharacterized protein</fullName>
    </submittedName>
</protein>
<evidence type="ECO:0000313" key="1">
    <source>
        <dbReference type="EMBL" id="JAD44017.1"/>
    </source>
</evidence>
<reference evidence="1" key="2">
    <citation type="journal article" date="2015" name="Data Brief">
        <title>Shoot transcriptome of the giant reed, Arundo donax.</title>
        <authorList>
            <person name="Barrero R.A."/>
            <person name="Guerrero F.D."/>
            <person name="Moolhuijzen P."/>
            <person name="Goolsby J.A."/>
            <person name="Tidwell J."/>
            <person name="Bellgard S.E."/>
            <person name="Bellgard M.I."/>
        </authorList>
    </citation>
    <scope>NUCLEOTIDE SEQUENCE</scope>
    <source>
        <tissue evidence="1">Shoot tissue taken approximately 20 cm above the soil surface</tissue>
    </source>
</reference>
<dbReference type="EMBL" id="GBRH01253878">
    <property type="protein sequence ID" value="JAD44017.1"/>
    <property type="molecule type" value="Transcribed_RNA"/>
</dbReference>
<reference evidence="1" key="1">
    <citation type="submission" date="2014-09" db="EMBL/GenBank/DDBJ databases">
        <authorList>
            <person name="Magalhaes I.L.F."/>
            <person name="Oliveira U."/>
            <person name="Santos F.R."/>
            <person name="Vidigal T.H.D.A."/>
            <person name="Brescovit A.D."/>
            <person name="Santos A.J."/>
        </authorList>
    </citation>
    <scope>NUCLEOTIDE SEQUENCE</scope>
    <source>
        <tissue evidence="1">Shoot tissue taken approximately 20 cm above the soil surface</tissue>
    </source>
</reference>
<name>A0A0A9AAE1_ARUDO</name>